<dbReference type="InterPro" id="IPR029045">
    <property type="entry name" value="ClpP/crotonase-like_dom_sf"/>
</dbReference>
<dbReference type="GO" id="GO:0016829">
    <property type="term" value="F:lyase activity"/>
    <property type="evidence" value="ECO:0007669"/>
    <property type="project" value="UniProtKB-KW"/>
</dbReference>
<dbReference type="EMBL" id="CP009110">
    <property type="protein sequence ID" value="AIJ23263.1"/>
    <property type="molecule type" value="Genomic_DNA"/>
</dbReference>
<dbReference type="PANTHER" id="PTHR11941">
    <property type="entry name" value="ENOYL-COA HYDRATASE-RELATED"/>
    <property type="match status" value="1"/>
</dbReference>
<dbReference type="GO" id="GO:0006635">
    <property type="term" value="P:fatty acid beta-oxidation"/>
    <property type="evidence" value="ECO:0007669"/>
    <property type="project" value="TreeGrafter"/>
</dbReference>
<dbReference type="NCBIfam" id="NF006100">
    <property type="entry name" value="PRK08252.1"/>
    <property type="match status" value="1"/>
</dbReference>
<dbReference type="InterPro" id="IPR014748">
    <property type="entry name" value="Enoyl-CoA_hydra_C"/>
</dbReference>
<evidence type="ECO:0000256" key="3">
    <source>
        <dbReference type="ARBA" id="ARBA00023239"/>
    </source>
</evidence>
<dbReference type="eggNOG" id="COG1024">
    <property type="taxonomic scope" value="Bacteria"/>
</dbReference>
<comment type="similarity">
    <text evidence="1 4">Belongs to the enoyl-CoA hydratase/isomerase family.</text>
</comment>
<organism evidence="5 6">
    <name type="scientific">Amycolatopsis methanolica 239</name>
    <dbReference type="NCBI Taxonomy" id="1068978"/>
    <lineage>
        <taxon>Bacteria</taxon>
        <taxon>Bacillati</taxon>
        <taxon>Actinomycetota</taxon>
        <taxon>Actinomycetes</taxon>
        <taxon>Pseudonocardiales</taxon>
        <taxon>Pseudonocardiaceae</taxon>
        <taxon>Amycolatopsis</taxon>
        <taxon>Amycolatopsis methanolica group</taxon>
    </lineage>
</organism>
<evidence type="ECO:0000313" key="5">
    <source>
        <dbReference type="EMBL" id="AIJ23263.1"/>
    </source>
</evidence>
<dbReference type="AlphaFoldDB" id="A0A076MQU7"/>
<evidence type="ECO:0000256" key="1">
    <source>
        <dbReference type="ARBA" id="ARBA00005254"/>
    </source>
</evidence>
<evidence type="ECO:0000256" key="4">
    <source>
        <dbReference type="RuleBase" id="RU003707"/>
    </source>
</evidence>
<keyword evidence="3" id="KW-0456">Lyase</keyword>
<dbReference type="SUPFAM" id="SSF52096">
    <property type="entry name" value="ClpP/crotonase"/>
    <property type="match status" value="1"/>
</dbReference>
<dbReference type="Gene3D" id="3.90.226.10">
    <property type="entry name" value="2-enoyl-CoA Hydratase, Chain A, domain 1"/>
    <property type="match status" value="1"/>
</dbReference>
<dbReference type="Pfam" id="PF00378">
    <property type="entry name" value="ECH_1"/>
    <property type="match status" value="1"/>
</dbReference>
<dbReference type="OrthoDB" id="4284283at2"/>
<name>A0A076MQU7_AMYME</name>
<dbReference type="InterPro" id="IPR018376">
    <property type="entry name" value="Enoyl-CoA_hyd/isom_CS"/>
</dbReference>
<reference evidence="5 6" key="1">
    <citation type="submission" date="2014-07" db="EMBL/GenBank/DDBJ databases">
        <title>Whole Genome Sequence of the Amycolatopsis methanolica 239.</title>
        <authorList>
            <person name="Tang B."/>
        </authorList>
    </citation>
    <scope>NUCLEOTIDE SEQUENCE [LARGE SCALE GENOMIC DNA]</scope>
    <source>
        <strain evidence="5 6">239</strain>
    </source>
</reference>
<dbReference type="Gene3D" id="1.10.12.10">
    <property type="entry name" value="Lyase 2-enoyl-coa Hydratase, Chain A, domain 2"/>
    <property type="match status" value="1"/>
</dbReference>
<keyword evidence="5" id="KW-0413">Isomerase</keyword>
<gene>
    <name evidence="5" type="primary">paaG</name>
    <name evidence="5" type="ORF">AMETH_3171</name>
</gene>
<keyword evidence="2" id="KW-0443">Lipid metabolism</keyword>
<proteinExistence type="inferred from homology"/>
<sequence>MGVLYEADPRTHVALITIDRPEARNAVNGEVATGIEEALDRIEADDDIWVSILTGTPPVFSAGADLKVVGAGKDREMRTRKGGFAGLIRRERTKPLIAAVDGPALAGGTEIILACDLVVASTAATFGLPEVRRALVAGGGGLFRLGRKIPITIAMEWALTGEAYSATRAYELGLVNELCEPGEAVAVARKLAERITVNAPLAVQYSRQVVLTATSLPDSEAWQISNEATRKVGKTNDVKEGVRAFIEKRPPKWTAS</sequence>
<dbReference type="InterPro" id="IPR001753">
    <property type="entry name" value="Enoyl-CoA_hydra/iso"/>
</dbReference>
<dbReference type="CDD" id="cd06558">
    <property type="entry name" value="crotonase-like"/>
    <property type="match status" value="1"/>
</dbReference>
<dbReference type="Proteomes" id="UP000062973">
    <property type="component" value="Chromosome"/>
</dbReference>
<dbReference type="HOGENOM" id="CLU_009834_7_6_11"/>
<dbReference type="GO" id="GO:0016853">
    <property type="term" value="F:isomerase activity"/>
    <property type="evidence" value="ECO:0007669"/>
    <property type="project" value="UniProtKB-KW"/>
</dbReference>
<dbReference type="PANTHER" id="PTHR11941:SF169">
    <property type="entry name" value="(7AS)-7A-METHYL-1,5-DIOXO-2,3,5,6,7,7A-HEXAHYDRO-1H-INDENE-CARBOXYL-COA HYDROLASE"/>
    <property type="match status" value="1"/>
</dbReference>
<dbReference type="RefSeq" id="WP_017987863.1">
    <property type="nucleotide sequence ID" value="NZ_AQUL01000002.1"/>
</dbReference>
<accession>A0A076MQU7</accession>
<keyword evidence="6" id="KW-1185">Reference proteome</keyword>
<dbReference type="PROSITE" id="PS00166">
    <property type="entry name" value="ENOYL_COA_HYDRATASE"/>
    <property type="match status" value="1"/>
</dbReference>
<protein>
    <submittedName>
        <fullName evidence="5">Enoyl-CoA hydratase/isomerase family protein</fullName>
    </submittedName>
</protein>
<dbReference type="PATRIC" id="fig|1068978.7.peg.3389"/>
<dbReference type="STRING" id="1068978.AMETH_3171"/>
<evidence type="ECO:0000313" key="6">
    <source>
        <dbReference type="Proteomes" id="UP000062973"/>
    </source>
</evidence>
<evidence type="ECO:0000256" key="2">
    <source>
        <dbReference type="ARBA" id="ARBA00023098"/>
    </source>
</evidence>
<dbReference type="KEGG" id="amq:AMETH_3171"/>